<protein>
    <submittedName>
        <fullName evidence="1">Uncharacterized protein</fullName>
    </submittedName>
</protein>
<dbReference type="AlphaFoldDB" id="A0A6G6J886"/>
<proteinExistence type="predicted"/>
<dbReference type="RefSeq" id="WP_024765040.1">
    <property type="nucleotide sequence ID" value="NZ_CP049142.1"/>
</dbReference>
<sequence length="179" mass="19608">MNGVNRGIQLRRLIICVMTSAVLGAPGLAVAGKLGKAVGSVAGSAGGEAVGGVSGEVLRQTLAAKGISEDEFFAMAFERGIPRIKKDLPMMVDQDTQYYDVTGSGREWGYWYRYLRYSSLDFDPAEFKKEMSPEIIAQVCSKPQMIRPFMEMGGGYRYNFVGRDGKLITSILVRLQDCS</sequence>
<dbReference type="EMBL" id="CP049142">
    <property type="protein sequence ID" value="QIE91482.1"/>
    <property type="molecule type" value="Genomic_DNA"/>
</dbReference>
<dbReference type="KEGG" id="pnt:G5B91_34695"/>
<reference evidence="1 2" key="1">
    <citation type="submission" date="2020-02" db="EMBL/GenBank/DDBJ databases">
        <title>Integrative conjugative elements (ICEs) and plasmids drive adaptation of Pseudomonas nitroreducens strain HBP1 to wastewater environment.</title>
        <authorList>
            <person name="Sentchilo V."/>
            <person name="Carraro N."/>
            <person name="Bertelli C."/>
            <person name="van der Meer J.R."/>
        </authorList>
    </citation>
    <scope>NUCLEOTIDE SEQUENCE [LARGE SCALE GENOMIC DNA]</scope>
    <source>
        <strain evidence="1 2">HBP1</strain>
        <plasmid evidence="2">ppnihbp1_1</plasmid>
    </source>
</reference>
<organism evidence="1 2">
    <name type="scientific">Pseudomonas nitroreducens</name>
    <dbReference type="NCBI Taxonomy" id="46680"/>
    <lineage>
        <taxon>Bacteria</taxon>
        <taxon>Pseudomonadati</taxon>
        <taxon>Pseudomonadota</taxon>
        <taxon>Gammaproteobacteria</taxon>
        <taxon>Pseudomonadales</taxon>
        <taxon>Pseudomonadaceae</taxon>
        <taxon>Pseudomonas</taxon>
    </lineage>
</organism>
<geneLocation type="plasmid" evidence="2">
    <name>ppnihbp1_1</name>
</geneLocation>
<evidence type="ECO:0000313" key="2">
    <source>
        <dbReference type="Proteomes" id="UP000501063"/>
    </source>
</evidence>
<keyword evidence="1" id="KW-0614">Plasmid</keyword>
<accession>A0A6G6J886</accession>
<evidence type="ECO:0000313" key="1">
    <source>
        <dbReference type="EMBL" id="QIE91482.1"/>
    </source>
</evidence>
<gene>
    <name evidence="1" type="ORF">G5B91_34695</name>
</gene>
<dbReference type="Proteomes" id="UP000501063">
    <property type="component" value="Plasmid pPniHBP1_1"/>
</dbReference>
<name>A0A6G6J886_PSENT</name>